<dbReference type="SUPFAM" id="SSF53271">
    <property type="entry name" value="PRTase-like"/>
    <property type="match status" value="1"/>
</dbReference>
<dbReference type="Gene3D" id="3.40.50.2020">
    <property type="match status" value="1"/>
</dbReference>
<organism evidence="2 3">
    <name type="scientific">Candidatus Pristimantibacillus lignocellulolyticus</name>
    <dbReference type="NCBI Taxonomy" id="2994561"/>
    <lineage>
        <taxon>Bacteria</taxon>
        <taxon>Bacillati</taxon>
        <taxon>Bacillota</taxon>
        <taxon>Bacilli</taxon>
        <taxon>Bacillales</taxon>
        <taxon>Paenibacillaceae</taxon>
        <taxon>Candidatus Pristimantibacillus</taxon>
    </lineage>
</organism>
<comment type="similarity">
    <text evidence="1">Belongs to the ComF/GntX family.</text>
</comment>
<evidence type="ECO:0000256" key="1">
    <source>
        <dbReference type="ARBA" id="ARBA00008007"/>
    </source>
</evidence>
<dbReference type="PANTHER" id="PTHR47505:SF1">
    <property type="entry name" value="DNA UTILIZATION PROTEIN YHGH"/>
    <property type="match status" value="1"/>
</dbReference>
<name>A0A9J6ZJB1_9BACL</name>
<dbReference type="EMBL" id="CP097899">
    <property type="protein sequence ID" value="URN96087.1"/>
    <property type="molecule type" value="Genomic_DNA"/>
</dbReference>
<dbReference type="InterPro" id="IPR051910">
    <property type="entry name" value="ComF/GntX_DNA_util-trans"/>
</dbReference>
<proteinExistence type="inferred from homology"/>
<gene>
    <name evidence="2" type="ORF">NAG76_07620</name>
</gene>
<evidence type="ECO:0000313" key="2">
    <source>
        <dbReference type="EMBL" id="URN96087.1"/>
    </source>
</evidence>
<dbReference type="PANTHER" id="PTHR47505">
    <property type="entry name" value="DNA UTILIZATION PROTEIN YHGH"/>
    <property type="match status" value="1"/>
</dbReference>
<dbReference type="InterPro" id="IPR000836">
    <property type="entry name" value="PRTase_dom"/>
</dbReference>
<protein>
    <recommendedName>
        <fullName evidence="4">ComF family protein</fullName>
    </recommendedName>
</protein>
<sequence>MSSVQNKWLWWLIARSKCCIRCKKEIIPHHYKRSNHYVWIDRRLYDLLCSTCMSNIPWITTVQCPRCGRAQVCQDCHYRRTSSLRCNRSAVKYTDEMKQWLGTYKFQGDARYRELIAYMLSHVYEQVTLQLVRDQGLYEHWQNSRLTIRTYAKRYHLWHAVTAVPISEERMLERGFNQAEQLALGVAEYSNLPFIELLHRKRDGVKLSSKNKRERQNSVQQLYVSEASYWLALMRVLQTTRSIPTSVQPIINQQRHASNQVSGQVTSEAPSRTSINILLVDDVYTTGSTIEACSSALVECAPSDVTIYSLTWARA</sequence>
<evidence type="ECO:0008006" key="4">
    <source>
        <dbReference type="Google" id="ProtNLM"/>
    </source>
</evidence>
<dbReference type="AlphaFoldDB" id="A0A9J6ZJB1"/>
<accession>A0A9J6ZJB1</accession>
<reference evidence="2" key="1">
    <citation type="submission" date="2022-05" db="EMBL/GenBank/DDBJ databases">
        <title>Novel bacterial taxa in a minimal lignocellulolytic consortium and its capacity to transform plastics disclosed by genome-resolved metagenomics.</title>
        <authorList>
            <person name="Rodriguez C.A.D."/>
            <person name="Diaz-Garcia L."/>
            <person name="Herrera K."/>
            <person name="Tarazona N.A."/>
            <person name="Sproer C."/>
            <person name="Overmann J."/>
            <person name="Jimenez D.J."/>
        </authorList>
    </citation>
    <scope>NUCLEOTIDE SEQUENCE</scope>
    <source>
        <strain evidence="2">MAG5</strain>
    </source>
</reference>
<evidence type="ECO:0000313" key="3">
    <source>
        <dbReference type="Proteomes" id="UP001056756"/>
    </source>
</evidence>
<dbReference type="KEGG" id="plig:NAG76_07620"/>
<dbReference type="CDD" id="cd06223">
    <property type="entry name" value="PRTases_typeI"/>
    <property type="match status" value="1"/>
</dbReference>
<dbReference type="InterPro" id="IPR029057">
    <property type="entry name" value="PRTase-like"/>
</dbReference>
<dbReference type="Proteomes" id="UP001056756">
    <property type="component" value="Chromosome"/>
</dbReference>